<dbReference type="InterPro" id="IPR035919">
    <property type="entry name" value="EAL_sf"/>
</dbReference>
<proteinExistence type="predicted"/>
<feature type="domain" description="EAL" evidence="1">
    <location>
        <begin position="1"/>
        <end position="62"/>
    </location>
</feature>
<evidence type="ECO:0000259" key="1">
    <source>
        <dbReference type="PROSITE" id="PS50883"/>
    </source>
</evidence>
<evidence type="ECO:0000313" key="3">
    <source>
        <dbReference type="Proteomes" id="UP000244902"/>
    </source>
</evidence>
<protein>
    <recommendedName>
        <fullName evidence="1">EAL domain-containing protein</fullName>
    </recommendedName>
</protein>
<reference evidence="2 3" key="1">
    <citation type="submission" date="2017-06" db="EMBL/GenBank/DDBJ databases">
        <title>Azoarcus sp. TSNA42 complete genome sequence.</title>
        <authorList>
            <person name="Woo J.-H."/>
            <person name="Kim H.-S."/>
        </authorList>
    </citation>
    <scope>NUCLEOTIDE SEQUENCE [LARGE SCALE GENOMIC DNA]</scope>
    <source>
        <strain evidence="2 3">TSNA42</strain>
    </source>
</reference>
<evidence type="ECO:0000313" key="2">
    <source>
        <dbReference type="EMBL" id="AWI81710.1"/>
    </source>
</evidence>
<organism evidence="2 3">
    <name type="scientific">Parazoarcus communis</name>
    <dbReference type="NCBI Taxonomy" id="41977"/>
    <lineage>
        <taxon>Bacteria</taxon>
        <taxon>Pseudomonadati</taxon>
        <taxon>Pseudomonadota</taxon>
        <taxon>Betaproteobacteria</taxon>
        <taxon>Rhodocyclales</taxon>
        <taxon>Zoogloeaceae</taxon>
        <taxon>Parazoarcus</taxon>
    </lineage>
</organism>
<dbReference type="OrthoDB" id="9813903at2"/>
<accession>A0A2U8H807</accession>
<sequence>MQTARPFFSIAQAIDASVVAEGVELANQARFVETLENASLQGWYVARPMPVAEFEKWMDAPPQPKVSSQ</sequence>
<dbReference type="EMBL" id="CP022188">
    <property type="protein sequence ID" value="AWI81710.1"/>
    <property type="molecule type" value="Genomic_DNA"/>
</dbReference>
<dbReference type="InterPro" id="IPR001633">
    <property type="entry name" value="EAL_dom"/>
</dbReference>
<name>A0A2U8H807_9RHOO</name>
<dbReference type="AlphaFoldDB" id="A0A2U8H807"/>
<dbReference type="RefSeq" id="WP_108976605.1">
    <property type="nucleotide sequence ID" value="NZ_CP022188.1"/>
</dbReference>
<dbReference type="Proteomes" id="UP000244902">
    <property type="component" value="Chromosome"/>
</dbReference>
<gene>
    <name evidence="2" type="ORF">CEW87_21555</name>
</gene>
<dbReference type="Gene3D" id="3.20.20.450">
    <property type="entry name" value="EAL domain"/>
    <property type="match status" value="1"/>
</dbReference>
<dbReference type="PROSITE" id="PS50883">
    <property type="entry name" value="EAL"/>
    <property type="match status" value="1"/>
</dbReference>
<dbReference type="SUPFAM" id="SSF141868">
    <property type="entry name" value="EAL domain-like"/>
    <property type="match status" value="1"/>
</dbReference>